<protein>
    <submittedName>
        <fullName evidence="2 3">Uncharacterized protein</fullName>
    </submittedName>
</protein>
<dbReference type="AlphaFoldDB" id="A0A0Q3GXN1"/>
<name>A0A0Q3GXN1_BRADI</name>
<reference evidence="2 3" key="1">
    <citation type="journal article" date="2010" name="Nature">
        <title>Genome sequencing and analysis of the model grass Brachypodium distachyon.</title>
        <authorList>
            <consortium name="International Brachypodium Initiative"/>
        </authorList>
    </citation>
    <scope>NUCLEOTIDE SEQUENCE [LARGE SCALE GENOMIC DNA]</scope>
    <source>
        <strain evidence="2 3">Bd21</strain>
    </source>
</reference>
<dbReference type="EnsemblPlants" id="KQK15767">
    <property type="protein sequence ID" value="KQK15767"/>
    <property type="gene ID" value="BRADI_1g24786v3"/>
</dbReference>
<sequence>MGGAPVKKAFRDLLHLPRGTRRFSRGLDHNSGWSSGGTSSGVVGAAAANSIQPESGAGEQQFMVTHGQAQGSVRARTAELSTLARWIEGRRGRCVRSASSRCQSSNSGFWSGRPVGCRVPEQAELGWSLEAALLGGIYSCLAASRRRRDSGKPAATQRPGPAARSRRAASCEQADWLRR</sequence>
<evidence type="ECO:0000313" key="3">
    <source>
        <dbReference type="EnsemblPlants" id="KQK15767"/>
    </source>
</evidence>
<reference evidence="2" key="2">
    <citation type="submission" date="2017-06" db="EMBL/GenBank/DDBJ databases">
        <title>WGS assembly of Brachypodium distachyon.</title>
        <authorList>
            <consortium name="The International Brachypodium Initiative"/>
            <person name="Lucas S."/>
            <person name="Harmon-Smith M."/>
            <person name="Lail K."/>
            <person name="Tice H."/>
            <person name="Grimwood J."/>
            <person name="Bruce D."/>
            <person name="Barry K."/>
            <person name="Shu S."/>
            <person name="Lindquist E."/>
            <person name="Wang M."/>
            <person name="Pitluck S."/>
            <person name="Vogel J.P."/>
            <person name="Garvin D.F."/>
            <person name="Mockler T.C."/>
            <person name="Schmutz J."/>
            <person name="Rokhsar D."/>
            <person name="Bevan M.W."/>
        </authorList>
    </citation>
    <scope>NUCLEOTIDE SEQUENCE</scope>
    <source>
        <strain evidence="2">Bd21</strain>
    </source>
</reference>
<evidence type="ECO:0000313" key="4">
    <source>
        <dbReference type="Proteomes" id="UP000008810"/>
    </source>
</evidence>
<dbReference type="EMBL" id="CM000880">
    <property type="protein sequence ID" value="KQK15767.1"/>
    <property type="molecule type" value="Genomic_DNA"/>
</dbReference>
<proteinExistence type="predicted"/>
<reference evidence="3" key="3">
    <citation type="submission" date="2018-08" db="UniProtKB">
        <authorList>
            <consortium name="EnsemblPlants"/>
        </authorList>
    </citation>
    <scope>IDENTIFICATION</scope>
    <source>
        <strain evidence="3">cv. Bd21</strain>
    </source>
</reference>
<dbReference type="InParanoid" id="A0A0Q3GXN1"/>
<keyword evidence="4" id="KW-1185">Reference proteome</keyword>
<evidence type="ECO:0000256" key="1">
    <source>
        <dbReference type="SAM" id="MobiDB-lite"/>
    </source>
</evidence>
<dbReference type="Gramene" id="KQK15767">
    <property type="protein sequence ID" value="KQK15767"/>
    <property type="gene ID" value="BRADI_1g24786v3"/>
</dbReference>
<accession>A0A0Q3GXN1</accession>
<dbReference type="Proteomes" id="UP000008810">
    <property type="component" value="Chromosome 1"/>
</dbReference>
<feature type="region of interest" description="Disordered" evidence="1">
    <location>
        <begin position="145"/>
        <end position="179"/>
    </location>
</feature>
<organism evidence="2">
    <name type="scientific">Brachypodium distachyon</name>
    <name type="common">Purple false brome</name>
    <name type="synonym">Trachynia distachya</name>
    <dbReference type="NCBI Taxonomy" id="15368"/>
    <lineage>
        <taxon>Eukaryota</taxon>
        <taxon>Viridiplantae</taxon>
        <taxon>Streptophyta</taxon>
        <taxon>Embryophyta</taxon>
        <taxon>Tracheophyta</taxon>
        <taxon>Spermatophyta</taxon>
        <taxon>Magnoliopsida</taxon>
        <taxon>Liliopsida</taxon>
        <taxon>Poales</taxon>
        <taxon>Poaceae</taxon>
        <taxon>BOP clade</taxon>
        <taxon>Pooideae</taxon>
        <taxon>Stipodae</taxon>
        <taxon>Brachypodieae</taxon>
        <taxon>Brachypodium</taxon>
    </lineage>
</organism>
<evidence type="ECO:0000313" key="2">
    <source>
        <dbReference type="EMBL" id="KQK15767.1"/>
    </source>
</evidence>
<gene>
    <name evidence="2" type="ORF">BRADI_1g24786v3</name>
</gene>